<dbReference type="GO" id="GO:0016592">
    <property type="term" value="C:mediator complex"/>
    <property type="evidence" value="ECO:0007669"/>
    <property type="project" value="InterPro"/>
</dbReference>
<dbReference type="InterPro" id="IPR019145">
    <property type="entry name" value="Mediator_Med10"/>
</dbReference>
<dbReference type="PANTHER" id="PTHR13345">
    <property type="entry name" value="MEDIATOR OF RNA POLYMERASE II TRANSCRIPTION SUBUNIT 10"/>
    <property type="match status" value="1"/>
</dbReference>
<dbReference type="GO" id="GO:0006357">
    <property type="term" value="P:regulation of transcription by RNA polymerase II"/>
    <property type="evidence" value="ECO:0007669"/>
    <property type="project" value="InterPro"/>
</dbReference>
<evidence type="ECO:0000256" key="2">
    <source>
        <dbReference type="ARBA" id="ARBA00005389"/>
    </source>
</evidence>
<comment type="function">
    <text evidence="9">Component of the Mediator complex, a coactivator involved in the regulated transcription of nearly all RNA polymerase II-dependent genes. Mediator functions as a bridge to convey information from gene-specific regulatory proteins to the basal RNA polymerase II transcription machinery. Mediator is recruited to promoters by direct interactions with regulatory proteins and serves as a scaffold for the assembly of a functional preinitiation complex with RNA polymerase II and the general transcription factors.</text>
</comment>
<keyword evidence="7 9" id="KW-0539">Nucleus</keyword>
<evidence type="ECO:0000256" key="3">
    <source>
        <dbReference type="ARBA" id="ARBA00019617"/>
    </source>
</evidence>
<dbReference type="EMBL" id="MU858128">
    <property type="protein sequence ID" value="KAK4212424.1"/>
    <property type="molecule type" value="Genomic_DNA"/>
</dbReference>
<gene>
    <name evidence="9" type="primary">MED10</name>
    <name evidence="11" type="ORF">QBC37DRAFT_258373</name>
</gene>
<name>A0AAN7B6S8_9PEZI</name>
<keyword evidence="6 9" id="KW-0804">Transcription</keyword>
<organism evidence="11 12">
    <name type="scientific">Rhypophila decipiens</name>
    <dbReference type="NCBI Taxonomy" id="261697"/>
    <lineage>
        <taxon>Eukaryota</taxon>
        <taxon>Fungi</taxon>
        <taxon>Dikarya</taxon>
        <taxon>Ascomycota</taxon>
        <taxon>Pezizomycotina</taxon>
        <taxon>Sordariomycetes</taxon>
        <taxon>Sordariomycetidae</taxon>
        <taxon>Sordariales</taxon>
        <taxon>Naviculisporaceae</taxon>
        <taxon>Rhypophila</taxon>
    </lineage>
</organism>
<keyword evidence="5 9" id="KW-0010">Activator</keyword>
<evidence type="ECO:0000256" key="5">
    <source>
        <dbReference type="ARBA" id="ARBA00023159"/>
    </source>
</evidence>
<feature type="compositionally biased region" description="Polar residues" evidence="10">
    <location>
        <begin position="74"/>
        <end position="88"/>
    </location>
</feature>
<reference evidence="11" key="1">
    <citation type="journal article" date="2023" name="Mol. Phylogenet. Evol.">
        <title>Genome-scale phylogeny and comparative genomics of the fungal order Sordariales.</title>
        <authorList>
            <person name="Hensen N."/>
            <person name="Bonometti L."/>
            <person name="Westerberg I."/>
            <person name="Brannstrom I.O."/>
            <person name="Guillou S."/>
            <person name="Cros-Aarteil S."/>
            <person name="Calhoun S."/>
            <person name="Haridas S."/>
            <person name="Kuo A."/>
            <person name="Mondo S."/>
            <person name="Pangilinan J."/>
            <person name="Riley R."/>
            <person name="LaButti K."/>
            <person name="Andreopoulos B."/>
            <person name="Lipzen A."/>
            <person name="Chen C."/>
            <person name="Yan M."/>
            <person name="Daum C."/>
            <person name="Ng V."/>
            <person name="Clum A."/>
            <person name="Steindorff A."/>
            <person name="Ohm R.A."/>
            <person name="Martin F."/>
            <person name="Silar P."/>
            <person name="Natvig D.O."/>
            <person name="Lalanne C."/>
            <person name="Gautier V."/>
            <person name="Ament-Velasquez S.L."/>
            <person name="Kruys A."/>
            <person name="Hutchinson M.I."/>
            <person name="Powell A.J."/>
            <person name="Barry K."/>
            <person name="Miller A.N."/>
            <person name="Grigoriev I.V."/>
            <person name="Debuchy R."/>
            <person name="Gladieux P."/>
            <person name="Hiltunen Thoren M."/>
            <person name="Johannesson H."/>
        </authorList>
    </citation>
    <scope>NUCLEOTIDE SEQUENCE</scope>
    <source>
        <strain evidence="11">PSN293</strain>
    </source>
</reference>
<dbReference type="AlphaFoldDB" id="A0AAN7B6S8"/>
<evidence type="ECO:0000256" key="10">
    <source>
        <dbReference type="SAM" id="MobiDB-lite"/>
    </source>
</evidence>
<keyword evidence="4 9" id="KW-0805">Transcription regulation</keyword>
<evidence type="ECO:0000256" key="8">
    <source>
        <dbReference type="ARBA" id="ARBA00032004"/>
    </source>
</evidence>
<comment type="subunit">
    <text evidence="9">Component of the Mediator complex.</text>
</comment>
<evidence type="ECO:0000256" key="7">
    <source>
        <dbReference type="ARBA" id="ARBA00023242"/>
    </source>
</evidence>
<dbReference type="Proteomes" id="UP001301769">
    <property type="component" value="Unassembled WGS sequence"/>
</dbReference>
<sequence>MAPVNTQLNNVQENVKNVIHDLFQVMTQVSHYDSAGRPSRESLAQDLQTLDSSLLAVYRAAEALPPPPLESDNPKTTPSSSSATNQSAGYTGIPLPLIQYVEDGRNPDIYTREFVELVRRMNQLAKGKVYAFRNFRDVLAHEMDSALPELGEDVRRVLQSTGG</sequence>
<comment type="subcellular location">
    <subcellularLocation>
        <location evidence="1 9">Nucleus</location>
    </subcellularLocation>
</comment>
<dbReference type="PANTHER" id="PTHR13345:SF13">
    <property type="entry name" value="MEDIATOR OF RNA POLYMERASE II TRANSCRIPTION SUBUNIT 10"/>
    <property type="match status" value="1"/>
</dbReference>
<comment type="similarity">
    <text evidence="2 9">Belongs to the Mediator complex subunit 10 family.</text>
</comment>
<feature type="region of interest" description="Disordered" evidence="10">
    <location>
        <begin position="63"/>
        <end position="88"/>
    </location>
</feature>
<evidence type="ECO:0000256" key="6">
    <source>
        <dbReference type="ARBA" id="ARBA00023163"/>
    </source>
</evidence>
<comment type="caution">
    <text evidence="11">The sequence shown here is derived from an EMBL/GenBank/DDBJ whole genome shotgun (WGS) entry which is preliminary data.</text>
</comment>
<dbReference type="Pfam" id="PF09748">
    <property type="entry name" value="Med10"/>
    <property type="match status" value="1"/>
</dbReference>
<dbReference type="GO" id="GO:0003712">
    <property type="term" value="F:transcription coregulator activity"/>
    <property type="evidence" value="ECO:0007669"/>
    <property type="project" value="InterPro"/>
</dbReference>
<reference evidence="11" key="2">
    <citation type="submission" date="2023-05" db="EMBL/GenBank/DDBJ databases">
        <authorList>
            <consortium name="Lawrence Berkeley National Laboratory"/>
            <person name="Steindorff A."/>
            <person name="Hensen N."/>
            <person name="Bonometti L."/>
            <person name="Westerberg I."/>
            <person name="Brannstrom I.O."/>
            <person name="Guillou S."/>
            <person name="Cros-Aarteil S."/>
            <person name="Calhoun S."/>
            <person name="Haridas S."/>
            <person name="Kuo A."/>
            <person name="Mondo S."/>
            <person name="Pangilinan J."/>
            <person name="Riley R."/>
            <person name="Labutti K."/>
            <person name="Andreopoulos B."/>
            <person name="Lipzen A."/>
            <person name="Chen C."/>
            <person name="Yanf M."/>
            <person name="Daum C."/>
            <person name="Ng V."/>
            <person name="Clum A."/>
            <person name="Ohm R."/>
            <person name="Martin F."/>
            <person name="Silar P."/>
            <person name="Natvig D."/>
            <person name="Lalanne C."/>
            <person name="Gautier V."/>
            <person name="Ament-Velasquez S.L."/>
            <person name="Kruys A."/>
            <person name="Hutchinson M.I."/>
            <person name="Powell A.J."/>
            <person name="Barry K."/>
            <person name="Miller A.N."/>
            <person name="Grigoriev I.V."/>
            <person name="Debuchy R."/>
            <person name="Gladieux P."/>
            <person name="Thoren M.H."/>
            <person name="Johannesson H."/>
        </authorList>
    </citation>
    <scope>NUCLEOTIDE SEQUENCE</scope>
    <source>
        <strain evidence="11">PSN293</strain>
    </source>
</reference>
<protein>
    <recommendedName>
        <fullName evidence="3 9">Mediator of RNA polymerase II transcription subunit 10</fullName>
    </recommendedName>
    <alternativeName>
        <fullName evidence="8 9">Mediator complex subunit 10</fullName>
    </alternativeName>
</protein>
<accession>A0AAN7B6S8</accession>
<evidence type="ECO:0000256" key="4">
    <source>
        <dbReference type="ARBA" id="ARBA00023015"/>
    </source>
</evidence>
<feature type="non-terminal residue" evidence="11">
    <location>
        <position position="163"/>
    </location>
</feature>
<proteinExistence type="inferred from homology"/>
<evidence type="ECO:0000313" key="12">
    <source>
        <dbReference type="Proteomes" id="UP001301769"/>
    </source>
</evidence>
<evidence type="ECO:0000313" key="11">
    <source>
        <dbReference type="EMBL" id="KAK4212424.1"/>
    </source>
</evidence>
<evidence type="ECO:0000256" key="1">
    <source>
        <dbReference type="ARBA" id="ARBA00004123"/>
    </source>
</evidence>
<evidence type="ECO:0000256" key="9">
    <source>
        <dbReference type="RuleBase" id="RU364146"/>
    </source>
</evidence>
<keyword evidence="12" id="KW-1185">Reference proteome</keyword>